<dbReference type="AlphaFoldDB" id="A0A1E5QAF2"/>
<dbReference type="EMBL" id="MCGG01000010">
    <property type="protein sequence ID" value="OEJ68914.1"/>
    <property type="molecule type" value="Genomic_DNA"/>
</dbReference>
<feature type="chain" id="PRO_5009184191" description="YbjN domain-containing protein" evidence="1">
    <location>
        <begin position="19"/>
        <end position="172"/>
    </location>
</feature>
<evidence type="ECO:0000313" key="2">
    <source>
        <dbReference type="EMBL" id="OEJ68914.1"/>
    </source>
</evidence>
<dbReference type="STRING" id="28181.BEN30_05245"/>
<dbReference type="OrthoDB" id="33037at2"/>
<gene>
    <name evidence="2" type="ORF">BEN30_05245</name>
</gene>
<feature type="signal peptide" evidence="1">
    <location>
        <begin position="1"/>
        <end position="18"/>
    </location>
</feature>
<proteinExistence type="predicted"/>
<evidence type="ECO:0008006" key="4">
    <source>
        <dbReference type="Google" id="ProtNLM"/>
    </source>
</evidence>
<evidence type="ECO:0000256" key="1">
    <source>
        <dbReference type="SAM" id="SignalP"/>
    </source>
</evidence>
<organism evidence="2 3">
    <name type="scientific">Magnetovibrio blakemorei</name>
    <dbReference type="NCBI Taxonomy" id="28181"/>
    <lineage>
        <taxon>Bacteria</taxon>
        <taxon>Pseudomonadati</taxon>
        <taxon>Pseudomonadota</taxon>
        <taxon>Alphaproteobacteria</taxon>
        <taxon>Rhodospirillales</taxon>
        <taxon>Magnetovibrionaceae</taxon>
        <taxon>Magnetovibrio</taxon>
    </lineage>
</organism>
<evidence type="ECO:0000313" key="3">
    <source>
        <dbReference type="Proteomes" id="UP000095347"/>
    </source>
</evidence>
<sequence>MRVWLTILVIAFALPAQSAEPQTGISPEELKAHLTAWGYNVFAHEDEEDRPQLLVSHPSDDAHTEEVGDRKGFAMLMLNCKPEEAMFMLRRCDGFEFRAYLTPGFPIKDKVYAEWNRDLGHSRAFVKEGHPRLAWRVNVRGGFVWENILDTVGVWRAEQAAFVDRLDAAVMD</sequence>
<accession>A0A1E5QAF2</accession>
<dbReference type="Proteomes" id="UP000095347">
    <property type="component" value="Unassembled WGS sequence"/>
</dbReference>
<comment type="caution">
    <text evidence="2">The sequence shown here is derived from an EMBL/GenBank/DDBJ whole genome shotgun (WGS) entry which is preliminary data.</text>
</comment>
<dbReference type="RefSeq" id="WP_069956981.1">
    <property type="nucleotide sequence ID" value="NZ_MCGG01000010.1"/>
</dbReference>
<reference evidence="3" key="1">
    <citation type="submission" date="2016-07" db="EMBL/GenBank/DDBJ databases">
        <authorList>
            <person name="Florea S."/>
            <person name="Webb J.S."/>
            <person name="Jaromczyk J."/>
            <person name="Schardl C.L."/>
        </authorList>
    </citation>
    <scope>NUCLEOTIDE SEQUENCE [LARGE SCALE GENOMIC DNA]</scope>
    <source>
        <strain evidence="3">MV-1</strain>
    </source>
</reference>
<name>A0A1E5QAF2_9PROT</name>
<keyword evidence="3" id="KW-1185">Reference proteome</keyword>
<protein>
    <recommendedName>
        <fullName evidence="4">YbjN domain-containing protein</fullName>
    </recommendedName>
</protein>
<keyword evidence="1" id="KW-0732">Signal</keyword>